<dbReference type="STRING" id="1284197.S8A6D3"/>
<evidence type="ECO:0000256" key="4">
    <source>
        <dbReference type="ARBA" id="ARBA00022670"/>
    </source>
</evidence>
<feature type="compositionally biased region" description="Basic residues" evidence="7">
    <location>
        <begin position="501"/>
        <end position="515"/>
    </location>
</feature>
<proteinExistence type="inferred from homology"/>
<dbReference type="EMBL" id="AQGS01000539">
    <property type="protein sequence ID" value="EPS38585.1"/>
    <property type="molecule type" value="Genomic_DNA"/>
</dbReference>
<reference evidence="10" key="2">
    <citation type="submission" date="2013-04" db="EMBL/GenBank/DDBJ databases">
        <title>Genomic mechanisms accounting for the adaptation to parasitism in nematode-trapping fungi.</title>
        <authorList>
            <person name="Ahren D.G."/>
        </authorList>
    </citation>
    <scope>NUCLEOTIDE SEQUENCE [LARGE SCALE GENOMIC DNA]</scope>
    <source>
        <strain evidence="10">CBS 200.50</strain>
    </source>
</reference>
<reference evidence="9 10" key="1">
    <citation type="journal article" date="2013" name="PLoS Genet.">
        <title>Genomic mechanisms accounting for the adaptation to parasitism in nematode-trapping fungi.</title>
        <authorList>
            <person name="Meerupati T."/>
            <person name="Andersson K.M."/>
            <person name="Friman E."/>
            <person name="Kumar D."/>
            <person name="Tunlid A."/>
            <person name="Ahren D."/>
        </authorList>
    </citation>
    <scope>NUCLEOTIDE SEQUENCE [LARGE SCALE GENOMIC DNA]</scope>
    <source>
        <strain evidence="9 10">CBS 200.50</strain>
    </source>
</reference>
<dbReference type="SUPFAM" id="SSF53474">
    <property type="entry name" value="alpha/beta-Hydrolases"/>
    <property type="match status" value="1"/>
</dbReference>
<dbReference type="eggNOG" id="KOG1282">
    <property type="taxonomic scope" value="Eukaryota"/>
</dbReference>
<dbReference type="InterPro" id="IPR029058">
    <property type="entry name" value="AB_hydrolase_fold"/>
</dbReference>
<keyword evidence="5" id="KW-0378">Hydrolase</keyword>
<evidence type="ECO:0000256" key="1">
    <source>
        <dbReference type="ARBA" id="ARBA00009431"/>
    </source>
</evidence>
<feature type="signal peptide" evidence="8">
    <location>
        <begin position="1"/>
        <end position="18"/>
    </location>
</feature>
<keyword evidence="4" id="KW-0645">Protease</keyword>
<evidence type="ECO:0000313" key="10">
    <source>
        <dbReference type="Proteomes" id="UP000015100"/>
    </source>
</evidence>
<evidence type="ECO:0000256" key="3">
    <source>
        <dbReference type="ARBA" id="ARBA00022645"/>
    </source>
</evidence>
<evidence type="ECO:0000256" key="2">
    <source>
        <dbReference type="ARBA" id="ARBA00012446"/>
    </source>
</evidence>
<gene>
    <name evidence="9" type="ORF">H072_7670</name>
</gene>
<protein>
    <recommendedName>
        <fullName evidence="2">carboxypeptidase C</fullName>
        <ecNumber evidence="2">3.4.16.5</ecNumber>
    </recommendedName>
</protein>
<feature type="compositionally biased region" description="Basic and acidic residues" evidence="7">
    <location>
        <begin position="517"/>
        <end position="530"/>
    </location>
</feature>
<dbReference type="Gene3D" id="3.40.50.1820">
    <property type="entry name" value="alpha/beta hydrolase"/>
    <property type="match status" value="1"/>
</dbReference>
<accession>S8A6D3</accession>
<evidence type="ECO:0000256" key="7">
    <source>
        <dbReference type="SAM" id="MobiDB-lite"/>
    </source>
</evidence>
<dbReference type="PANTHER" id="PTHR11802">
    <property type="entry name" value="SERINE PROTEASE FAMILY S10 SERINE CARBOXYPEPTIDASE"/>
    <property type="match status" value="1"/>
</dbReference>
<dbReference type="GO" id="GO:0006508">
    <property type="term" value="P:proteolysis"/>
    <property type="evidence" value="ECO:0007669"/>
    <property type="project" value="UniProtKB-KW"/>
</dbReference>
<dbReference type="AlphaFoldDB" id="S8A6D3"/>
<evidence type="ECO:0000256" key="5">
    <source>
        <dbReference type="ARBA" id="ARBA00022801"/>
    </source>
</evidence>
<feature type="region of interest" description="Disordered" evidence="7">
    <location>
        <begin position="492"/>
        <end position="589"/>
    </location>
</feature>
<keyword evidence="10" id="KW-1185">Reference proteome</keyword>
<dbReference type="HOGENOM" id="CLU_008523_10_4_1"/>
<dbReference type="GO" id="GO:0004185">
    <property type="term" value="F:serine-type carboxypeptidase activity"/>
    <property type="evidence" value="ECO:0007669"/>
    <property type="project" value="UniProtKB-EC"/>
</dbReference>
<comment type="caution">
    <text evidence="9">The sequence shown here is derived from an EMBL/GenBank/DDBJ whole genome shotgun (WGS) entry which is preliminary data.</text>
</comment>
<keyword evidence="3" id="KW-0121">Carboxypeptidase</keyword>
<dbReference type="GO" id="GO:0000324">
    <property type="term" value="C:fungal-type vacuole"/>
    <property type="evidence" value="ECO:0007669"/>
    <property type="project" value="TreeGrafter"/>
</dbReference>
<dbReference type="Proteomes" id="UP000015100">
    <property type="component" value="Unassembled WGS sequence"/>
</dbReference>
<dbReference type="EC" id="3.4.16.5" evidence="2"/>
<organism evidence="9 10">
    <name type="scientific">Dactylellina haptotyla (strain CBS 200.50)</name>
    <name type="common">Nematode-trapping fungus</name>
    <name type="synonym">Monacrosporium haptotylum</name>
    <dbReference type="NCBI Taxonomy" id="1284197"/>
    <lineage>
        <taxon>Eukaryota</taxon>
        <taxon>Fungi</taxon>
        <taxon>Dikarya</taxon>
        <taxon>Ascomycota</taxon>
        <taxon>Pezizomycotina</taxon>
        <taxon>Orbiliomycetes</taxon>
        <taxon>Orbiliales</taxon>
        <taxon>Orbiliaceae</taxon>
        <taxon>Dactylellina</taxon>
    </lineage>
</organism>
<comment type="similarity">
    <text evidence="1">Belongs to the peptidase S10 family.</text>
</comment>
<evidence type="ECO:0000313" key="9">
    <source>
        <dbReference type="EMBL" id="EPS38585.1"/>
    </source>
</evidence>
<evidence type="ECO:0000256" key="6">
    <source>
        <dbReference type="ARBA" id="ARBA00023180"/>
    </source>
</evidence>
<dbReference type="Pfam" id="PF00450">
    <property type="entry name" value="Peptidase_S10"/>
    <property type="match status" value="1"/>
</dbReference>
<dbReference type="PRINTS" id="PR00724">
    <property type="entry name" value="CRBOXYPTASEC"/>
</dbReference>
<dbReference type="PANTHER" id="PTHR11802:SF113">
    <property type="entry name" value="SERINE CARBOXYPEPTIDASE CTSA-4.1"/>
    <property type="match status" value="1"/>
</dbReference>
<dbReference type="OrthoDB" id="443318at2759"/>
<keyword evidence="8" id="KW-0732">Signal</keyword>
<keyword evidence="6" id="KW-0325">Glycoprotein</keyword>
<feature type="chain" id="PRO_5004547544" description="carboxypeptidase C" evidence="8">
    <location>
        <begin position="19"/>
        <end position="614"/>
    </location>
</feature>
<dbReference type="InterPro" id="IPR001563">
    <property type="entry name" value="Peptidase_S10"/>
</dbReference>
<name>S8A6D3_DACHA</name>
<dbReference type="Gene3D" id="1.10.287.410">
    <property type="match status" value="1"/>
</dbReference>
<sequence length="614" mass="67747">MKKLAALLLVICSGIALGFPVTNETEYNAELNSESSENVKRWPDEFWEYHFSGEEHHSYLTKRDLSIGKWKLRGKNVDQAGLGIRNGPKQLSGYVDNNSEDKHVFYWFIESASNPKTDPVIIWLSGGPGGSSSGPAVSGIGPYIIATDGKPVPYSHSWNKKASILFIDAPVNAGYSYSKRQVKTTLMASQDLYAVATLFFKQFPQYSKLPTHVYGISYGGHFAPALANEILLHNDTNINLQGLMIANGLTDPMTQYASWPRMACGQGGQPAIFNAKYCEHLKTNALPKCKSLMSLCYKDLKRTTCAVAVQYCVGELSESVKKIGIDIYDLRSRKGTKLRRRSDFEKSPVVGYLKSARVKRAIGAEGNFHGWNNPAITLAFYRSGDVGMPIQRVMPHVLSKIPVLVYAGDSDYICNWLGIKDWTEAVPWSGKAKYNKVRLTPWVVNGKTVGQKKSANGLTFIRMYNSGHGTNVDQPALTLELTNSFLRAPRSFSAAAGNIRKPNKNRTQRGRKTAKAHSQEKGIFKGHSQETETVLDVDSPESVPEQEATGAPEPEATSVPEPETKAVPEPVPEGSNTTDSSVGIDKHLDEEVHELLRNATAKLDPEKMVFDPML</sequence>
<evidence type="ECO:0000256" key="8">
    <source>
        <dbReference type="SAM" id="SignalP"/>
    </source>
</evidence>
<dbReference type="OMA" id="NATMERQ"/>